<gene>
    <name evidence="2" type="ORF">dnl_50370</name>
</gene>
<sequence>MKNIRKDSGFSLVELMVVVAIISVLLAITIPNMGRWINDNHLKGAARDIVANMQWAKMSAIKENQDWTMVFDVTNKKYTINTGYVDTANPGTIQKEVLLTDYKGGVGYGHGDAAKPIGDTFSDNNVTYLGNRLNFTSKGLVNKVGYVYLENEQKTAYGVGTGALAGSISIRKWVGTDWDPPAD</sequence>
<dbReference type="AlphaFoldDB" id="A0A975BC17"/>
<dbReference type="KEGG" id="dli:dnl_50370"/>
<dbReference type="Pfam" id="PF07963">
    <property type="entry name" value="N_methyl"/>
    <property type="match status" value="1"/>
</dbReference>
<keyword evidence="1" id="KW-0472">Membrane</keyword>
<protein>
    <submittedName>
        <fullName evidence="2">Prepilin-type N-terminal cleavage/methylation domain-containing protein</fullName>
    </submittedName>
</protein>
<evidence type="ECO:0000313" key="3">
    <source>
        <dbReference type="Proteomes" id="UP000663720"/>
    </source>
</evidence>
<dbReference type="SUPFAM" id="SSF54523">
    <property type="entry name" value="Pili subunits"/>
    <property type="match status" value="1"/>
</dbReference>
<dbReference type="EMBL" id="CP061799">
    <property type="protein sequence ID" value="QTA82657.1"/>
    <property type="molecule type" value="Genomic_DNA"/>
</dbReference>
<feature type="transmembrane region" description="Helical" evidence="1">
    <location>
        <begin position="12"/>
        <end position="30"/>
    </location>
</feature>
<dbReference type="Proteomes" id="UP000663720">
    <property type="component" value="Chromosome"/>
</dbReference>
<keyword evidence="1" id="KW-0812">Transmembrane</keyword>
<dbReference type="InterPro" id="IPR012902">
    <property type="entry name" value="N_methyl_site"/>
</dbReference>
<reference evidence="2" key="1">
    <citation type="journal article" date="2021" name="Microb. Physiol.">
        <title>Proteogenomic Insights into the Physiology of Marine, Sulfate-Reducing, Filamentous Desulfonema limicola and Desulfonema magnum.</title>
        <authorList>
            <person name="Schnaars V."/>
            <person name="Wohlbrand L."/>
            <person name="Scheve S."/>
            <person name="Hinrichs C."/>
            <person name="Reinhardt R."/>
            <person name="Rabus R."/>
        </authorList>
    </citation>
    <scope>NUCLEOTIDE SEQUENCE</scope>
    <source>
        <strain evidence="2">5ac10</strain>
    </source>
</reference>
<evidence type="ECO:0000313" key="2">
    <source>
        <dbReference type="EMBL" id="QTA82657.1"/>
    </source>
</evidence>
<dbReference type="PROSITE" id="PS00409">
    <property type="entry name" value="PROKAR_NTER_METHYL"/>
    <property type="match status" value="1"/>
</dbReference>
<accession>A0A975BC17</accession>
<keyword evidence="1" id="KW-1133">Transmembrane helix</keyword>
<dbReference type="RefSeq" id="WP_207688553.1">
    <property type="nucleotide sequence ID" value="NZ_CP061799.1"/>
</dbReference>
<proteinExistence type="predicted"/>
<dbReference type="Gene3D" id="3.30.700.10">
    <property type="entry name" value="Glycoprotein, Type 4 Pilin"/>
    <property type="match status" value="1"/>
</dbReference>
<dbReference type="InterPro" id="IPR045584">
    <property type="entry name" value="Pilin-like"/>
</dbReference>
<organism evidence="2 3">
    <name type="scientific">Desulfonema limicola</name>
    <dbReference type="NCBI Taxonomy" id="45656"/>
    <lineage>
        <taxon>Bacteria</taxon>
        <taxon>Pseudomonadati</taxon>
        <taxon>Thermodesulfobacteriota</taxon>
        <taxon>Desulfobacteria</taxon>
        <taxon>Desulfobacterales</taxon>
        <taxon>Desulfococcaceae</taxon>
        <taxon>Desulfonema</taxon>
    </lineage>
</organism>
<evidence type="ECO:0000256" key="1">
    <source>
        <dbReference type="SAM" id="Phobius"/>
    </source>
</evidence>
<name>A0A975BC17_9BACT</name>
<keyword evidence="3" id="KW-1185">Reference proteome</keyword>
<dbReference type="NCBIfam" id="TIGR02532">
    <property type="entry name" value="IV_pilin_GFxxxE"/>
    <property type="match status" value="1"/>
</dbReference>